<dbReference type="InterPro" id="IPR023170">
    <property type="entry name" value="HhH_base_excis_C"/>
</dbReference>
<dbReference type="Proteomes" id="UP001305652">
    <property type="component" value="Chromosome"/>
</dbReference>
<name>A0AAX4FT25_9EURY</name>
<keyword evidence="2" id="KW-1185">Reference proteome</keyword>
<accession>A0AAX4FT25</accession>
<sequence length="306" mass="34554">MALSFDIPKGQRIAPLLYEAFRTTGIHGRVDMPEDRPPQGVEAGSLEHILFLTLTVAIDYQRDAHALWESARRTYEDPETRYLFNPAALHEVAYSKIVDDLQRHGLSKKSQKDTFIWRTVGLSFYKKWNGDPRNFLADCGYDGPTILRRLKEDQHLGDGRPYTDFPFLRGDKIGPLWLRMLRDNARIDTIQNLESVPIPVDIHVARASLCLGVVYGKYEGRLEDLFADVRRAWAESVKGHSVDGRPMIALDVDEPLWHLSKFGCGRRNPETGFCPLLGTCELGAFCVDGKVSINGQKVTLDTLAGR</sequence>
<proteinExistence type="predicted"/>
<dbReference type="EMBL" id="CP137642">
    <property type="protein sequence ID" value="WOX57069.1"/>
    <property type="molecule type" value="Genomic_DNA"/>
</dbReference>
<organism evidence="1 2">
    <name type="scientific">Methanoculleus receptaculi</name>
    <dbReference type="NCBI Taxonomy" id="394967"/>
    <lineage>
        <taxon>Archaea</taxon>
        <taxon>Methanobacteriati</taxon>
        <taxon>Methanobacteriota</taxon>
        <taxon>Stenosarchaea group</taxon>
        <taxon>Methanomicrobia</taxon>
        <taxon>Methanomicrobiales</taxon>
        <taxon>Methanomicrobiaceae</taxon>
        <taxon>Methanoculleus</taxon>
    </lineage>
</organism>
<dbReference type="InterPro" id="IPR011257">
    <property type="entry name" value="DNA_glycosylase"/>
</dbReference>
<dbReference type="SUPFAM" id="SSF48150">
    <property type="entry name" value="DNA-glycosylase"/>
    <property type="match status" value="1"/>
</dbReference>
<gene>
    <name evidence="1" type="ORF">R6Y96_07080</name>
</gene>
<evidence type="ECO:0008006" key="3">
    <source>
        <dbReference type="Google" id="ProtNLM"/>
    </source>
</evidence>
<evidence type="ECO:0000313" key="1">
    <source>
        <dbReference type="EMBL" id="WOX57069.1"/>
    </source>
</evidence>
<dbReference type="GO" id="GO:0006281">
    <property type="term" value="P:DNA repair"/>
    <property type="evidence" value="ECO:0007669"/>
    <property type="project" value="InterPro"/>
</dbReference>
<dbReference type="GO" id="GO:0003824">
    <property type="term" value="F:catalytic activity"/>
    <property type="evidence" value="ECO:0007669"/>
    <property type="project" value="InterPro"/>
</dbReference>
<dbReference type="GeneID" id="85732907"/>
<evidence type="ECO:0000313" key="2">
    <source>
        <dbReference type="Proteomes" id="UP001305652"/>
    </source>
</evidence>
<dbReference type="Gene3D" id="1.10.1670.10">
    <property type="entry name" value="Helix-hairpin-Helix base-excision DNA repair enzymes (C-terminal)"/>
    <property type="match status" value="1"/>
</dbReference>
<reference evidence="1 2" key="1">
    <citation type="submission" date="2023-10" db="EMBL/GenBank/DDBJ databases">
        <title>The complete genome sequence of Methanoculleus receptaculi DSM 18860.</title>
        <authorList>
            <person name="Lai S.-J."/>
            <person name="You Y.-T."/>
            <person name="Chen S.-C."/>
        </authorList>
    </citation>
    <scope>NUCLEOTIDE SEQUENCE [LARGE SCALE GENOMIC DNA]</scope>
    <source>
        <strain evidence="1 2">DSM 18860</strain>
    </source>
</reference>
<dbReference type="RefSeq" id="WP_318620554.1">
    <property type="nucleotide sequence ID" value="NZ_CP137642.1"/>
</dbReference>
<protein>
    <recommendedName>
        <fullName evidence="3">Iron-sulfur cluster loop</fullName>
    </recommendedName>
</protein>
<dbReference type="KEGG" id="mrc:R6Y96_07080"/>
<dbReference type="AlphaFoldDB" id="A0AAX4FT25"/>